<proteinExistence type="inferred from homology"/>
<feature type="compositionally biased region" description="Basic and acidic residues" evidence="2">
    <location>
        <begin position="413"/>
        <end position="423"/>
    </location>
</feature>
<feature type="compositionally biased region" description="Basic and acidic residues" evidence="2">
    <location>
        <begin position="329"/>
        <end position="342"/>
    </location>
</feature>
<evidence type="ECO:0000313" key="4">
    <source>
        <dbReference type="EMBL" id="RLO11465.1"/>
    </source>
</evidence>
<evidence type="ECO:0000313" key="5">
    <source>
        <dbReference type="Proteomes" id="UP000275652"/>
    </source>
</evidence>
<dbReference type="Pfam" id="PF05030">
    <property type="entry name" value="SSXT"/>
    <property type="match status" value="1"/>
</dbReference>
<sequence length="423" mass="44499">MEVEHKYISTENIQSMLDENSSMIVEIIQLNNAVKHERGAQLADVQDKLDKKRKKLNRNLMTLAKWADESTEPPVKSAPRPPPVQQVPPIHIPQQQQQQPFAASGNIAVPLTIPDPIAVSPHAASPVAPAVVPTSPVNPAVKDEGTVDVPTSPIKPSALEESTADDSMGVEEAVASNEPETSSEFAGQQLDDSANQSEPIDECAGAVSTPTPDHADAYESISGEQTNDQSAPEGDAKEGENSSMGEEGNPVIAPVEVATVVTSEEVEKSSDEPVVEDQVPIADDAMETTELPEHDEVPEHATEGEAVAEAANDVEEAKKDATEGGLVAKEADDVEQVKKDATEGEAVAEVPDDVEEGKKDATEGEAVPEVANDVEQVKKDATEGELVAGAGDVEEAKKDATEGELVAGAGDVEEAKKDATEGE</sequence>
<protein>
    <recommendedName>
        <fullName evidence="3">SS18 N-terminal domain-containing protein</fullName>
    </recommendedName>
</protein>
<comment type="similarity">
    <text evidence="1">Belongs to the SS18 family.</text>
</comment>
<evidence type="ECO:0000259" key="3">
    <source>
        <dbReference type="Pfam" id="PF05030"/>
    </source>
</evidence>
<reference evidence="4 5" key="1">
    <citation type="journal article" date="2018" name="J. Invertebr. Pathol.">
        <title>New genotyping method for the causative agent of crayfish plague (Aphanomyces astaci) based on whole genome data.</title>
        <authorList>
            <person name="Minardi D."/>
            <person name="Studholme D.J."/>
            <person name="van der Giezen M."/>
            <person name="Pretto T."/>
            <person name="Oidtmann B."/>
        </authorList>
    </citation>
    <scope>NUCLEOTIDE SEQUENCE [LARGE SCALE GENOMIC DNA]</scope>
    <source>
        <strain evidence="4 5">KB13</strain>
    </source>
</reference>
<evidence type="ECO:0000256" key="1">
    <source>
        <dbReference type="ARBA" id="ARBA00007945"/>
    </source>
</evidence>
<gene>
    <name evidence="4" type="ORF">DYB28_010379</name>
</gene>
<evidence type="ECO:0000256" key="2">
    <source>
        <dbReference type="SAM" id="MobiDB-lite"/>
    </source>
</evidence>
<feature type="compositionally biased region" description="Polar residues" evidence="2">
    <location>
        <begin position="178"/>
        <end position="198"/>
    </location>
</feature>
<feature type="region of interest" description="Disordered" evidence="2">
    <location>
        <begin position="137"/>
        <end position="280"/>
    </location>
</feature>
<comment type="caution">
    <text evidence="4">The sequence shown here is derived from an EMBL/GenBank/DDBJ whole genome shotgun (WGS) entry which is preliminary data.</text>
</comment>
<feature type="non-terminal residue" evidence="4">
    <location>
        <position position="1"/>
    </location>
</feature>
<dbReference type="EMBL" id="QUTI01015812">
    <property type="protein sequence ID" value="RLO11465.1"/>
    <property type="molecule type" value="Genomic_DNA"/>
</dbReference>
<dbReference type="InterPro" id="IPR007726">
    <property type="entry name" value="SS18_N"/>
</dbReference>
<dbReference type="AlphaFoldDB" id="A0A9X8E9N5"/>
<dbReference type="Proteomes" id="UP000275652">
    <property type="component" value="Unassembled WGS sequence"/>
</dbReference>
<feature type="compositionally biased region" description="Low complexity" evidence="2">
    <location>
        <begin position="241"/>
        <end position="263"/>
    </location>
</feature>
<name>A0A9X8E9N5_APHAT</name>
<feature type="region of interest" description="Disordered" evidence="2">
    <location>
        <begin position="315"/>
        <end position="423"/>
    </location>
</feature>
<accession>A0A9X8E9N5</accession>
<organism evidence="4 5">
    <name type="scientific">Aphanomyces astaci</name>
    <name type="common">Crayfish plague agent</name>
    <dbReference type="NCBI Taxonomy" id="112090"/>
    <lineage>
        <taxon>Eukaryota</taxon>
        <taxon>Sar</taxon>
        <taxon>Stramenopiles</taxon>
        <taxon>Oomycota</taxon>
        <taxon>Saprolegniomycetes</taxon>
        <taxon>Saprolegniales</taxon>
        <taxon>Verrucalvaceae</taxon>
        <taxon>Aphanomyces</taxon>
    </lineage>
</organism>
<feature type="domain" description="SS18 N-terminal" evidence="3">
    <location>
        <begin position="8"/>
        <end position="72"/>
    </location>
</feature>